<comment type="caution">
    <text evidence="6">The sequence shown here is derived from an EMBL/GenBank/DDBJ whole genome shotgun (WGS) entry which is preliminary data.</text>
</comment>
<sequence>MLSRSFSFRGAAAVAGAALVVISIAGCTPASEVDGADTPDEPLLSPPAISEAGVLPVCTALGLAAMPLFYFDEAQEPQGIEIDMARDIANRLGLEYRAVSTQFPSLVPSLEAEQCDLVMGSLFITEERQEVVDFVPYLLSGSGLLVRSDDEDAVSEFGPELCGQRVGTLTGTSASAALKAFDECDAGNELVLTEIDSAATGRQMLLNDQLDVLSLSMADMYYMEAESQGALRVAGEPFETFDIGIAVRKDSTELKAAVEQAVEDMVADGTYDGILASESLEAISYFA</sequence>
<accession>A0A6H9WKX0</accession>
<dbReference type="RefSeq" id="WP_158029347.1">
    <property type="nucleotide sequence ID" value="NZ_BMHG01000001.1"/>
</dbReference>
<evidence type="ECO:0000313" key="6">
    <source>
        <dbReference type="EMBL" id="KAB1648152.1"/>
    </source>
</evidence>
<dbReference type="Gene3D" id="3.40.190.10">
    <property type="entry name" value="Periplasmic binding protein-like II"/>
    <property type="match status" value="2"/>
</dbReference>
<dbReference type="GO" id="GO:0030313">
    <property type="term" value="C:cell envelope"/>
    <property type="evidence" value="ECO:0007669"/>
    <property type="project" value="UniProtKB-SubCell"/>
</dbReference>
<keyword evidence="7" id="KW-1185">Reference proteome</keyword>
<dbReference type="InterPro" id="IPR001638">
    <property type="entry name" value="Solute-binding_3/MltF_N"/>
</dbReference>
<dbReference type="SMART" id="SM00062">
    <property type="entry name" value="PBPb"/>
    <property type="match status" value="1"/>
</dbReference>
<dbReference type="SUPFAM" id="SSF53850">
    <property type="entry name" value="Periplasmic binding protein-like II"/>
    <property type="match status" value="1"/>
</dbReference>
<comment type="similarity">
    <text evidence="2 4">Belongs to the bacterial solute-binding protein 3 family.</text>
</comment>
<dbReference type="PROSITE" id="PS51257">
    <property type="entry name" value="PROKAR_LIPOPROTEIN"/>
    <property type="match status" value="1"/>
</dbReference>
<dbReference type="Proteomes" id="UP000431744">
    <property type="component" value="Unassembled WGS sequence"/>
</dbReference>
<evidence type="ECO:0000256" key="2">
    <source>
        <dbReference type="ARBA" id="ARBA00010333"/>
    </source>
</evidence>
<dbReference type="Pfam" id="PF00497">
    <property type="entry name" value="SBP_bac_3"/>
    <property type="match status" value="1"/>
</dbReference>
<evidence type="ECO:0000256" key="3">
    <source>
        <dbReference type="ARBA" id="ARBA00022729"/>
    </source>
</evidence>
<dbReference type="PANTHER" id="PTHR35936">
    <property type="entry name" value="MEMBRANE-BOUND LYTIC MUREIN TRANSGLYCOSYLASE F"/>
    <property type="match status" value="1"/>
</dbReference>
<evidence type="ECO:0000259" key="5">
    <source>
        <dbReference type="SMART" id="SM00062"/>
    </source>
</evidence>
<dbReference type="PROSITE" id="PS01039">
    <property type="entry name" value="SBP_BACTERIAL_3"/>
    <property type="match status" value="1"/>
</dbReference>
<feature type="domain" description="Solute-binding protein family 3/N-terminal" evidence="5">
    <location>
        <begin position="54"/>
        <end position="278"/>
    </location>
</feature>
<evidence type="ECO:0000313" key="7">
    <source>
        <dbReference type="Proteomes" id="UP000431744"/>
    </source>
</evidence>
<dbReference type="InterPro" id="IPR018313">
    <property type="entry name" value="SBP_3_CS"/>
</dbReference>
<dbReference type="AlphaFoldDB" id="A0A6H9WKX0"/>
<keyword evidence="3" id="KW-0732">Signal</keyword>
<protein>
    <submittedName>
        <fullName evidence="6">Transporter substrate-binding domain-containing protein</fullName>
    </submittedName>
</protein>
<reference evidence="6 7" key="1">
    <citation type="submission" date="2019-09" db="EMBL/GenBank/DDBJ databases">
        <title>Phylogeny of genus Pseudoclavibacter and closely related genus.</title>
        <authorList>
            <person name="Li Y."/>
        </authorList>
    </citation>
    <scope>NUCLEOTIDE SEQUENCE [LARGE SCALE GENOMIC DNA]</scope>
    <source>
        <strain evidence="6 7">EGI 60007</strain>
    </source>
</reference>
<dbReference type="PANTHER" id="PTHR35936:SF17">
    <property type="entry name" value="ARGININE-BINDING EXTRACELLULAR PROTEIN ARTP"/>
    <property type="match status" value="1"/>
</dbReference>
<proteinExistence type="inferred from homology"/>
<evidence type="ECO:0000256" key="1">
    <source>
        <dbReference type="ARBA" id="ARBA00004196"/>
    </source>
</evidence>
<evidence type="ECO:0000256" key="4">
    <source>
        <dbReference type="RuleBase" id="RU003744"/>
    </source>
</evidence>
<dbReference type="OrthoDB" id="8454826at2"/>
<dbReference type="EMBL" id="WBJY01000002">
    <property type="protein sequence ID" value="KAB1648152.1"/>
    <property type="molecule type" value="Genomic_DNA"/>
</dbReference>
<gene>
    <name evidence="6" type="ORF">F8O04_10565</name>
</gene>
<comment type="subcellular location">
    <subcellularLocation>
        <location evidence="1">Cell envelope</location>
    </subcellularLocation>
</comment>
<name>A0A6H9WKX0_9MICO</name>
<organism evidence="6 7">
    <name type="scientific">Pseudoclavibacter endophyticus</name>
    <dbReference type="NCBI Taxonomy" id="1778590"/>
    <lineage>
        <taxon>Bacteria</taxon>
        <taxon>Bacillati</taxon>
        <taxon>Actinomycetota</taxon>
        <taxon>Actinomycetes</taxon>
        <taxon>Micrococcales</taxon>
        <taxon>Microbacteriaceae</taxon>
        <taxon>Pseudoclavibacter</taxon>
    </lineage>
</organism>